<dbReference type="Gene3D" id="1.10.10.60">
    <property type="entry name" value="Homeodomain-like"/>
    <property type="match status" value="1"/>
</dbReference>
<dbReference type="PANTHER" id="PTHR47894">
    <property type="entry name" value="HTH-TYPE TRANSCRIPTIONAL REGULATOR GADX"/>
    <property type="match status" value="1"/>
</dbReference>
<dbReference type="GO" id="GO:0005829">
    <property type="term" value="C:cytosol"/>
    <property type="evidence" value="ECO:0007669"/>
    <property type="project" value="TreeGrafter"/>
</dbReference>
<dbReference type="GO" id="GO:0000976">
    <property type="term" value="F:transcription cis-regulatory region binding"/>
    <property type="evidence" value="ECO:0007669"/>
    <property type="project" value="TreeGrafter"/>
</dbReference>
<evidence type="ECO:0000256" key="2">
    <source>
        <dbReference type="ARBA" id="ARBA00023125"/>
    </source>
</evidence>
<sequence length="342" mass="38435">MTAGVPQLPARYFSQLDEILRGEGLDTDVLLRDAGISRRLLGHAEGLLTLGQVDRFLEGLVGALGRRDIGFDLGQKLRISSHSVIGYAMLTSASVDAALRLMARCFSLITPVLRMRYRRDETEGRIEFDPVLPLGHDSLMIHIEAVLMGTHGILRDLFDDWLPGHRIELGFPPPPHVARYRGIQGATCTFGDREAFGMTIVFAAKEMMHKPRLAHAAACRVAEARCEAVMSLLGSRGRFADWVRMMLREADATLPSLKDLARLLDLSTRTLIRRLQRENCDFRTLQKEEAFERACRLLRSSPLAITRIAHDLGYSDAANFTRAFRRRFGETPSAYRRRCGQS</sequence>
<organism evidence="5 6">
    <name type="scientific">Zavarzinia aquatilis</name>
    <dbReference type="NCBI Taxonomy" id="2211142"/>
    <lineage>
        <taxon>Bacteria</taxon>
        <taxon>Pseudomonadati</taxon>
        <taxon>Pseudomonadota</taxon>
        <taxon>Alphaproteobacteria</taxon>
        <taxon>Rhodospirillales</taxon>
        <taxon>Zavarziniaceae</taxon>
        <taxon>Zavarzinia</taxon>
    </lineage>
</organism>
<dbReference type="InterPro" id="IPR020449">
    <property type="entry name" value="Tscrpt_reg_AraC-type_HTH"/>
</dbReference>
<dbReference type="PROSITE" id="PS01124">
    <property type="entry name" value="HTH_ARAC_FAMILY_2"/>
    <property type="match status" value="1"/>
</dbReference>
<feature type="domain" description="HTH araC/xylS-type" evidence="4">
    <location>
        <begin position="237"/>
        <end position="338"/>
    </location>
</feature>
<dbReference type="PRINTS" id="PR00032">
    <property type="entry name" value="HTHARAC"/>
</dbReference>
<dbReference type="RefSeq" id="WP_109903665.1">
    <property type="nucleotide sequence ID" value="NZ_QGLE01000002.1"/>
</dbReference>
<dbReference type="EMBL" id="QGLE01000002">
    <property type="protein sequence ID" value="PWR25328.1"/>
    <property type="molecule type" value="Genomic_DNA"/>
</dbReference>
<dbReference type="Proteomes" id="UP000245461">
    <property type="component" value="Unassembled WGS sequence"/>
</dbReference>
<dbReference type="OrthoDB" id="9805730at2"/>
<name>A0A317EE57_9PROT</name>
<proteinExistence type="predicted"/>
<evidence type="ECO:0000313" key="6">
    <source>
        <dbReference type="Proteomes" id="UP000245461"/>
    </source>
</evidence>
<dbReference type="SUPFAM" id="SSF46689">
    <property type="entry name" value="Homeodomain-like"/>
    <property type="match status" value="1"/>
</dbReference>
<dbReference type="Pfam" id="PF12625">
    <property type="entry name" value="Arabinose_bd"/>
    <property type="match status" value="1"/>
</dbReference>
<gene>
    <name evidence="5" type="ORF">DKG74_06085</name>
</gene>
<keyword evidence="1" id="KW-0805">Transcription regulation</keyword>
<keyword evidence="3" id="KW-0804">Transcription</keyword>
<keyword evidence="6" id="KW-1185">Reference proteome</keyword>
<dbReference type="InterPro" id="IPR018060">
    <property type="entry name" value="HTH_AraC"/>
</dbReference>
<keyword evidence="2" id="KW-0238">DNA-binding</keyword>
<protein>
    <recommendedName>
        <fullName evidence="4">HTH araC/xylS-type domain-containing protein</fullName>
    </recommendedName>
</protein>
<accession>A0A317EE57</accession>
<evidence type="ECO:0000256" key="1">
    <source>
        <dbReference type="ARBA" id="ARBA00023015"/>
    </source>
</evidence>
<dbReference type="SMART" id="SM00342">
    <property type="entry name" value="HTH_ARAC"/>
    <property type="match status" value="1"/>
</dbReference>
<dbReference type="Pfam" id="PF12833">
    <property type="entry name" value="HTH_18"/>
    <property type="match status" value="1"/>
</dbReference>
<evidence type="ECO:0000256" key="3">
    <source>
        <dbReference type="ARBA" id="ARBA00023163"/>
    </source>
</evidence>
<dbReference type="GO" id="GO:0003700">
    <property type="term" value="F:DNA-binding transcription factor activity"/>
    <property type="evidence" value="ECO:0007669"/>
    <property type="project" value="InterPro"/>
</dbReference>
<dbReference type="AlphaFoldDB" id="A0A317EE57"/>
<evidence type="ECO:0000259" key="4">
    <source>
        <dbReference type="PROSITE" id="PS01124"/>
    </source>
</evidence>
<evidence type="ECO:0000313" key="5">
    <source>
        <dbReference type="EMBL" id="PWR25328.1"/>
    </source>
</evidence>
<reference evidence="5 6" key="1">
    <citation type="submission" date="2018-05" db="EMBL/GenBank/DDBJ databases">
        <title>Zavarzinia sp. HR-AS.</title>
        <authorList>
            <person name="Lee Y."/>
            <person name="Jeon C.O."/>
        </authorList>
    </citation>
    <scope>NUCLEOTIDE SEQUENCE [LARGE SCALE GENOMIC DNA]</scope>
    <source>
        <strain evidence="5 6">HR-AS</strain>
    </source>
</reference>
<comment type="caution">
    <text evidence="5">The sequence shown here is derived from an EMBL/GenBank/DDBJ whole genome shotgun (WGS) entry which is preliminary data.</text>
</comment>
<dbReference type="InterPro" id="IPR009057">
    <property type="entry name" value="Homeodomain-like_sf"/>
</dbReference>
<dbReference type="PANTHER" id="PTHR47894:SF1">
    <property type="entry name" value="HTH-TYPE TRANSCRIPTIONAL REGULATOR VQSM"/>
    <property type="match status" value="1"/>
</dbReference>
<dbReference type="InterPro" id="IPR032687">
    <property type="entry name" value="AraC-type_N"/>
</dbReference>